<sequence>MKVLYILIKEKEKDKRIAIRHSGRNLNRNRLNEIVFRKLVALKDASLNLDILKRVELSLIDMISVCVGDKTL</sequence>
<name>A0A2U9IVD9_9CREN</name>
<organism evidence="1 2">
    <name type="scientific">Metallosphaera hakonensis JCM 8857 = DSM 7519</name>
    <dbReference type="NCBI Taxonomy" id="1293036"/>
    <lineage>
        <taxon>Archaea</taxon>
        <taxon>Thermoproteota</taxon>
        <taxon>Thermoprotei</taxon>
        <taxon>Sulfolobales</taxon>
        <taxon>Sulfolobaceae</taxon>
        <taxon>Metallosphaera</taxon>
    </lineage>
</organism>
<protein>
    <submittedName>
        <fullName evidence="1">Uncharacterized protein</fullName>
    </submittedName>
</protein>
<reference evidence="1" key="1">
    <citation type="submission" date="2018-05" db="EMBL/GenBank/DDBJ databases">
        <title>Complete Genome Sequences of Extremely Thermoacidophilic, Metal-Mobilizing Type-Strain Members of the Archaeal Family Sulfolobaceae: Acidianus brierleyi DSM-1651T, Acidianus sulfidivorans DSM-18786T, Metallosphaera hakonensis DSM-7519T, and Metallosphaera prunae DSM-10039T.</title>
        <authorList>
            <person name="Counts J.A."/>
            <person name="Kelly R.M."/>
        </authorList>
    </citation>
    <scope>NUCLEOTIDE SEQUENCE [LARGE SCALE GENOMIC DNA]</scope>
    <source>
        <strain evidence="1">HO1-1</strain>
    </source>
</reference>
<dbReference type="Proteomes" id="UP000247586">
    <property type="component" value="Chromosome"/>
</dbReference>
<evidence type="ECO:0000313" key="2">
    <source>
        <dbReference type="Proteomes" id="UP000247586"/>
    </source>
</evidence>
<accession>A0A2U9IVD9</accession>
<dbReference type="EMBL" id="CP029287">
    <property type="protein sequence ID" value="AWR99932.1"/>
    <property type="molecule type" value="Genomic_DNA"/>
</dbReference>
<keyword evidence="2" id="KW-1185">Reference proteome</keyword>
<gene>
    <name evidence="1" type="ORF">DFR87_09825</name>
</gene>
<proteinExistence type="predicted"/>
<dbReference type="AlphaFoldDB" id="A0A2U9IVD9"/>
<evidence type="ECO:0000313" key="1">
    <source>
        <dbReference type="EMBL" id="AWR99932.1"/>
    </source>
</evidence>